<protein>
    <submittedName>
        <fullName evidence="4">Transcriptional regulator</fullName>
    </submittedName>
</protein>
<keyword evidence="1" id="KW-0732">Signal</keyword>
<keyword evidence="5" id="KW-1185">Reference proteome</keyword>
<dbReference type="RefSeq" id="WP_213041028.1">
    <property type="nucleotide sequence ID" value="NZ_CAJNBJ010000001.1"/>
</dbReference>
<accession>A0ABM8QRU4</accession>
<reference evidence="4 5" key="1">
    <citation type="submission" date="2021-02" db="EMBL/GenBank/DDBJ databases">
        <authorList>
            <person name="Han P."/>
        </authorList>
    </citation>
    <scope>NUCLEOTIDE SEQUENCE [LARGE SCALE GENOMIC DNA]</scope>
    <source>
        <strain evidence="4">Candidatus Nitrospira sp. ZN2</strain>
    </source>
</reference>
<feature type="domain" description="PF0610-like rubredoxin-like zinc beta-ribbon C-terminal" evidence="3">
    <location>
        <begin position="60"/>
        <end position="97"/>
    </location>
</feature>
<feature type="signal peptide" evidence="1">
    <location>
        <begin position="1"/>
        <end position="27"/>
    </location>
</feature>
<comment type="caution">
    <text evidence="4">The sequence shown here is derived from an EMBL/GenBank/DDBJ whole genome shotgun (WGS) entry which is preliminary data.</text>
</comment>
<feature type="domain" description="PF0610-like winged HTH N-terminal" evidence="2">
    <location>
        <begin position="7"/>
        <end position="51"/>
    </location>
</feature>
<dbReference type="PANTHER" id="PTHR40663:SF2">
    <property type="entry name" value="TRANSCRIPTIONAL REGULATOR"/>
    <property type="match status" value="1"/>
</dbReference>
<dbReference type="Proteomes" id="UP000675880">
    <property type="component" value="Unassembled WGS sequence"/>
</dbReference>
<proteinExistence type="predicted"/>
<sequence>MTSQEQTPRRRMIALLTGTLLSSHQLAQLLGMPVRQVEDHMTHIVKTLARDPARTFVLEPSTCQDCTYTFRDRTRLTRPSRCPRCRSEGITSPRFGIREEHIS</sequence>
<evidence type="ECO:0000259" key="2">
    <source>
        <dbReference type="Pfam" id="PF21476"/>
    </source>
</evidence>
<feature type="chain" id="PRO_5046374909" evidence="1">
    <location>
        <begin position="28"/>
        <end position="103"/>
    </location>
</feature>
<evidence type="ECO:0000313" key="5">
    <source>
        <dbReference type="Proteomes" id="UP000675880"/>
    </source>
</evidence>
<evidence type="ECO:0000313" key="4">
    <source>
        <dbReference type="EMBL" id="CAE6711894.1"/>
    </source>
</evidence>
<dbReference type="EMBL" id="CAJNBJ010000001">
    <property type="protein sequence ID" value="CAE6711894.1"/>
    <property type="molecule type" value="Genomic_DNA"/>
</dbReference>
<dbReference type="InterPro" id="IPR038767">
    <property type="entry name" value="PF0610-like"/>
</dbReference>
<evidence type="ECO:0000259" key="3">
    <source>
        <dbReference type="Pfam" id="PF23470"/>
    </source>
</evidence>
<dbReference type="Pfam" id="PF23470">
    <property type="entry name" value="Zn_ribbon_PF0610"/>
    <property type="match status" value="1"/>
</dbReference>
<dbReference type="SUPFAM" id="SSF46785">
    <property type="entry name" value="Winged helix' DNA-binding domain"/>
    <property type="match status" value="1"/>
</dbReference>
<gene>
    <name evidence="4" type="ORF">NSPZN2_11258</name>
</gene>
<dbReference type="InterPro" id="IPR049159">
    <property type="entry name" value="PF0610-like_wHTH_N"/>
</dbReference>
<evidence type="ECO:0000256" key="1">
    <source>
        <dbReference type="SAM" id="SignalP"/>
    </source>
</evidence>
<dbReference type="InterPro" id="IPR057022">
    <property type="entry name" value="PF0610-like_Zn_ribbon_C"/>
</dbReference>
<dbReference type="InterPro" id="IPR036390">
    <property type="entry name" value="WH_DNA-bd_sf"/>
</dbReference>
<name>A0ABM8QRU4_9BACT</name>
<dbReference type="PANTHER" id="PTHR40663">
    <property type="match status" value="1"/>
</dbReference>
<dbReference type="Pfam" id="PF21476">
    <property type="entry name" value="PF0610-like_N"/>
    <property type="match status" value="1"/>
</dbReference>
<organism evidence="4 5">
    <name type="scientific">Nitrospira defluvii</name>
    <dbReference type="NCBI Taxonomy" id="330214"/>
    <lineage>
        <taxon>Bacteria</taxon>
        <taxon>Pseudomonadati</taxon>
        <taxon>Nitrospirota</taxon>
        <taxon>Nitrospiria</taxon>
        <taxon>Nitrospirales</taxon>
        <taxon>Nitrospiraceae</taxon>
        <taxon>Nitrospira</taxon>
    </lineage>
</organism>